<feature type="chain" id="PRO_5046050864" description="RagB/SusD domain-containing protein" evidence="6">
    <location>
        <begin position="18"/>
        <end position="550"/>
    </location>
</feature>
<reference evidence="9 10" key="1">
    <citation type="submission" date="2016-04" db="EMBL/GenBank/DDBJ databases">
        <authorList>
            <person name="Chen L."/>
            <person name="Zhuang W."/>
            <person name="Wang G."/>
        </authorList>
    </citation>
    <scope>NUCLEOTIDE SEQUENCE [LARGE SCALE GENOMIC DNA]</scope>
    <source>
        <strain evidence="10">GR20</strain>
    </source>
</reference>
<evidence type="ECO:0000256" key="5">
    <source>
        <dbReference type="ARBA" id="ARBA00023237"/>
    </source>
</evidence>
<protein>
    <recommendedName>
        <fullName evidence="11">RagB/SusD domain-containing protein</fullName>
    </recommendedName>
</protein>
<accession>A0ABX3NLZ0</accession>
<evidence type="ECO:0000259" key="8">
    <source>
        <dbReference type="Pfam" id="PF14322"/>
    </source>
</evidence>
<keyword evidence="10" id="KW-1185">Reference proteome</keyword>
<name>A0ABX3NLZ0_9BACT</name>
<keyword evidence="3 6" id="KW-0732">Signal</keyword>
<dbReference type="PROSITE" id="PS51257">
    <property type="entry name" value="PROKAR_LIPOPROTEIN"/>
    <property type="match status" value="1"/>
</dbReference>
<dbReference type="InterPro" id="IPR033985">
    <property type="entry name" value="SusD-like_N"/>
</dbReference>
<comment type="subcellular location">
    <subcellularLocation>
        <location evidence="1">Cell outer membrane</location>
    </subcellularLocation>
</comment>
<feature type="domain" description="SusD-like N-terminal" evidence="8">
    <location>
        <begin position="21"/>
        <end position="222"/>
    </location>
</feature>
<evidence type="ECO:0000313" key="9">
    <source>
        <dbReference type="EMBL" id="OQP39166.1"/>
    </source>
</evidence>
<proteinExistence type="inferred from homology"/>
<dbReference type="Pfam" id="PF14322">
    <property type="entry name" value="SusD-like_3"/>
    <property type="match status" value="1"/>
</dbReference>
<keyword evidence="4" id="KW-0472">Membrane</keyword>
<evidence type="ECO:0008006" key="11">
    <source>
        <dbReference type="Google" id="ProtNLM"/>
    </source>
</evidence>
<dbReference type="Gene3D" id="1.25.40.390">
    <property type="match status" value="1"/>
</dbReference>
<comment type="caution">
    <text evidence="9">The sequence shown here is derived from an EMBL/GenBank/DDBJ whole genome shotgun (WGS) entry which is preliminary data.</text>
</comment>
<dbReference type="SUPFAM" id="SSF48452">
    <property type="entry name" value="TPR-like"/>
    <property type="match status" value="1"/>
</dbReference>
<dbReference type="InterPro" id="IPR012944">
    <property type="entry name" value="SusD_RagB_dom"/>
</dbReference>
<dbReference type="Proteomes" id="UP000192277">
    <property type="component" value="Unassembled WGS sequence"/>
</dbReference>
<dbReference type="EMBL" id="LWBO01000084">
    <property type="protein sequence ID" value="OQP39166.1"/>
    <property type="molecule type" value="Genomic_DNA"/>
</dbReference>
<dbReference type="RefSeq" id="WP_014217062.1">
    <property type="nucleotide sequence ID" value="NZ_LWBO01000084.1"/>
</dbReference>
<feature type="signal peptide" evidence="6">
    <location>
        <begin position="1"/>
        <end position="17"/>
    </location>
</feature>
<organism evidence="9 10">
    <name type="scientific">Niastella koreensis</name>
    <dbReference type="NCBI Taxonomy" id="354356"/>
    <lineage>
        <taxon>Bacteria</taxon>
        <taxon>Pseudomonadati</taxon>
        <taxon>Bacteroidota</taxon>
        <taxon>Chitinophagia</taxon>
        <taxon>Chitinophagales</taxon>
        <taxon>Chitinophagaceae</taxon>
        <taxon>Niastella</taxon>
    </lineage>
</organism>
<comment type="similarity">
    <text evidence="2">Belongs to the SusD family.</text>
</comment>
<sequence>MKKILIASLAIVFVASACSKLDVTPESQYTLGNFPKTSLDYQALIGPIYTQLASRYAIEYFRMQELTTDEAIIPGRDGNYDDGGQYRQHHHHTYTPDHSNVKDVWSWGFGAINTCNRVLSNIANSSMAETDPARIASTAEVKTMRALFYFFMMDIYGNVPIVDTFPVNDLPATKTRAQVFAFIESELKAVVSKLPAKDANNPQATYAHPTKAMVFALLAKMYVNAEVYLGPGNTKYAETVAMCDSVIASKKYSLDPSYASVFAPDNGPATTETVFAIPYDPLLLDGNQFTRHGFMAYMYPVYGVPNNLSVSMSTTPEFYNRFNLPGDERNNTWLVGKQTYKDGTPFTIKITKKDLDASYSGPGGDTTWQLEITKTLTMTGKKPFDVGNDYKARCMGIRSIKYYPDRATTALTRMSGNDMPIFRLADIYLMKAEAILRGGAALATTVNGELQNEVVLMNKVRARAKAPTVASLTLDDLLDERAREFYWENWRRNDLIRFGKYETEYPIPGDLPTPGYTPGMDKSLYRRIFPVPNSERKLNTKLAQNDGYPQ</sequence>
<keyword evidence="5" id="KW-0998">Cell outer membrane</keyword>
<evidence type="ECO:0000259" key="7">
    <source>
        <dbReference type="Pfam" id="PF07980"/>
    </source>
</evidence>
<gene>
    <name evidence="9" type="ORF">A4D02_17725</name>
</gene>
<evidence type="ECO:0000256" key="2">
    <source>
        <dbReference type="ARBA" id="ARBA00006275"/>
    </source>
</evidence>
<evidence type="ECO:0000256" key="3">
    <source>
        <dbReference type="ARBA" id="ARBA00022729"/>
    </source>
</evidence>
<dbReference type="Pfam" id="PF07980">
    <property type="entry name" value="SusD_RagB"/>
    <property type="match status" value="1"/>
</dbReference>
<feature type="domain" description="RagB/SusD" evidence="7">
    <location>
        <begin position="271"/>
        <end position="548"/>
    </location>
</feature>
<dbReference type="InterPro" id="IPR011990">
    <property type="entry name" value="TPR-like_helical_dom_sf"/>
</dbReference>
<evidence type="ECO:0000256" key="1">
    <source>
        <dbReference type="ARBA" id="ARBA00004442"/>
    </source>
</evidence>
<evidence type="ECO:0000256" key="4">
    <source>
        <dbReference type="ARBA" id="ARBA00023136"/>
    </source>
</evidence>
<evidence type="ECO:0000256" key="6">
    <source>
        <dbReference type="SAM" id="SignalP"/>
    </source>
</evidence>
<evidence type="ECO:0000313" key="10">
    <source>
        <dbReference type="Proteomes" id="UP000192277"/>
    </source>
</evidence>